<sequence>MHVPLGLVFTKLRPSGLRLYTLGCGMPPFDNMSPSPAMDLRYHAGRTYTYTKGSVMSSRTGYGSHAE</sequence>
<gene>
    <name evidence="1" type="ORF">EJ06DRAFT_303250</name>
</gene>
<keyword evidence="2" id="KW-1185">Reference proteome</keyword>
<dbReference type="AlphaFoldDB" id="A0A6G1I6V0"/>
<evidence type="ECO:0000313" key="1">
    <source>
        <dbReference type="EMBL" id="KAF2404028.1"/>
    </source>
</evidence>
<dbReference type="Proteomes" id="UP000799640">
    <property type="component" value="Unassembled WGS sequence"/>
</dbReference>
<dbReference type="EMBL" id="ML996689">
    <property type="protein sequence ID" value="KAF2404028.1"/>
    <property type="molecule type" value="Genomic_DNA"/>
</dbReference>
<evidence type="ECO:0000313" key="2">
    <source>
        <dbReference type="Proteomes" id="UP000799640"/>
    </source>
</evidence>
<accession>A0A6G1I6V0</accession>
<reference evidence="1" key="1">
    <citation type="journal article" date="2020" name="Stud. Mycol.">
        <title>101 Dothideomycetes genomes: a test case for predicting lifestyles and emergence of pathogens.</title>
        <authorList>
            <person name="Haridas S."/>
            <person name="Albert R."/>
            <person name="Binder M."/>
            <person name="Bloem J."/>
            <person name="Labutti K."/>
            <person name="Salamov A."/>
            <person name="Andreopoulos B."/>
            <person name="Baker S."/>
            <person name="Barry K."/>
            <person name="Bills G."/>
            <person name="Bluhm B."/>
            <person name="Cannon C."/>
            <person name="Castanera R."/>
            <person name="Culley D."/>
            <person name="Daum C."/>
            <person name="Ezra D."/>
            <person name="Gonzalez J."/>
            <person name="Henrissat B."/>
            <person name="Kuo A."/>
            <person name="Liang C."/>
            <person name="Lipzen A."/>
            <person name="Lutzoni F."/>
            <person name="Magnuson J."/>
            <person name="Mondo S."/>
            <person name="Nolan M."/>
            <person name="Ohm R."/>
            <person name="Pangilinan J."/>
            <person name="Park H.-J."/>
            <person name="Ramirez L."/>
            <person name="Alfaro M."/>
            <person name="Sun H."/>
            <person name="Tritt A."/>
            <person name="Yoshinaga Y."/>
            <person name="Zwiers L.-H."/>
            <person name="Turgeon B."/>
            <person name="Goodwin S."/>
            <person name="Spatafora J."/>
            <person name="Crous P."/>
            <person name="Grigoriev I."/>
        </authorList>
    </citation>
    <scope>NUCLEOTIDE SEQUENCE</scope>
    <source>
        <strain evidence="1">CBS 262.69</strain>
    </source>
</reference>
<name>A0A6G1I6V0_9PEZI</name>
<organism evidence="1 2">
    <name type="scientific">Trichodelitschia bisporula</name>
    <dbReference type="NCBI Taxonomy" id="703511"/>
    <lineage>
        <taxon>Eukaryota</taxon>
        <taxon>Fungi</taxon>
        <taxon>Dikarya</taxon>
        <taxon>Ascomycota</taxon>
        <taxon>Pezizomycotina</taxon>
        <taxon>Dothideomycetes</taxon>
        <taxon>Dothideomycetes incertae sedis</taxon>
        <taxon>Phaeotrichales</taxon>
        <taxon>Phaeotrichaceae</taxon>
        <taxon>Trichodelitschia</taxon>
    </lineage>
</organism>
<proteinExistence type="predicted"/>
<protein>
    <submittedName>
        <fullName evidence="1">Uncharacterized protein</fullName>
    </submittedName>
</protein>